<protein>
    <submittedName>
        <fullName evidence="17">Adhesion G-protein coupled receptor F3</fullName>
    </submittedName>
</protein>
<evidence type="ECO:0000256" key="4">
    <source>
        <dbReference type="ARBA" id="ARBA00022729"/>
    </source>
</evidence>
<dbReference type="AlphaFoldDB" id="A0AA35K5N6"/>
<dbReference type="Pfam" id="PF02793">
    <property type="entry name" value="HRM"/>
    <property type="match status" value="1"/>
</dbReference>
<feature type="domain" description="G-protein coupled receptors family 2 profile 2" evidence="16">
    <location>
        <begin position="655"/>
        <end position="909"/>
    </location>
</feature>
<dbReference type="FunFam" id="1.20.1070.10:FF:000058">
    <property type="entry name" value="Adhesion G protein-coupled receptor F5"/>
    <property type="match status" value="1"/>
</dbReference>
<keyword evidence="4 13" id="KW-0732">Signal</keyword>
<keyword evidence="3 12" id="KW-0812">Transmembrane</keyword>
<feature type="domain" description="GAIN-B" evidence="14">
    <location>
        <begin position="474"/>
        <end position="650"/>
    </location>
</feature>
<gene>
    <name evidence="17" type="ORF">PODLI_1B008794</name>
</gene>
<dbReference type="Pfam" id="PF01825">
    <property type="entry name" value="GPS"/>
    <property type="match status" value="1"/>
</dbReference>
<comment type="similarity">
    <text evidence="2">Belongs to the G-protein coupled receptor 2 family. Adhesion G-protein coupled receptor (ADGR) subfamily.</text>
</comment>
<evidence type="ECO:0000256" key="6">
    <source>
        <dbReference type="ARBA" id="ARBA00023040"/>
    </source>
</evidence>
<dbReference type="InterPro" id="IPR046338">
    <property type="entry name" value="GAIN_dom_sf"/>
</dbReference>
<dbReference type="GO" id="GO:0016020">
    <property type="term" value="C:membrane"/>
    <property type="evidence" value="ECO:0007669"/>
    <property type="project" value="UniProtKB-SubCell"/>
</dbReference>
<dbReference type="Pfam" id="PF00002">
    <property type="entry name" value="7tm_2"/>
    <property type="match status" value="1"/>
</dbReference>
<feature type="transmembrane region" description="Helical" evidence="12">
    <location>
        <begin position="811"/>
        <end position="834"/>
    </location>
</feature>
<comment type="subcellular location">
    <subcellularLocation>
        <location evidence="1">Membrane</location>
        <topology evidence="1">Multi-pass membrane protein</topology>
    </subcellularLocation>
</comment>
<keyword evidence="9 17" id="KW-0675">Receptor</keyword>
<keyword evidence="18" id="KW-1185">Reference proteome</keyword>
<reference evidence="17" key="1">
    <citation type="submission" date="2022-12" db="EMBL/GenBank/DDBJ databases">
        <authorList>
            <person name="Alioto T."/>
            <person name="Alioto T."/>
            <person name="Gomez Garrido J."/>
        </authorList>
    </citation>
    <scope>NUCLEOTIDE SEQUENCE</scope>
</reference>
<feature type="transmembrane region" description="Helical" evidence="12">
    <location>
        <begin position="855"/>
        <end position="876"/>
    </location>
</feature>
<dbReference type="InterPro" id="IPR017981">
    <property type="entry name" value="GPCR_2-like_7TM"/>
</dbReference>
<keyword evidence="5 12" id="KW-1133">Transmembrane helix</keyword>
<proteinExistence type="inferred from homology"/>
<evidence type="ECO:0000256" key="9">
    <source>
        <dbReference type="ARBA" id="ARBA00023170"/>
    </source>
</evidence>
<dbReference type="PROSITE" id="PS50261">
    <property type="entry name" value="G_PROTEIN_RECEP_F2_4"/>
    <property type="match status" value="1"/>
</dbReference>
<dbReference type="PROSITE" id="PS51257">
    <property type="entry name" value="PROKAR_LIPOPROTEIN"/>
    <property type="match status" value="1"/>
</dbReference>
<evidence type="ECO:0000259" key="14">
    <source>
        <dbReference type="PROSITE" id="PS50221"/>
    </source>
</evidence>
<dbReference type="PROSITE" id="PS00650">
    <property type="entry name" value="G_PROTEIN_RECEP_F2_2"/>
    <property type="match status" value="1"/>
</dbReference>
<feature type="signal peptide" evidence="13">
    <location>
        <begin position="1"/>
        <end position="30"/>
    </location>
</feature>
<dbReference type="GO" id="GO:0007189">
    <property type="term" value="P:adenylate cyclase-activating G protein-coupled receptor signaling pathway"/>
    <property type="evidence" value="ECO:0007669"/>
    <property type="project" value="TreeGrafter"/>
</dbReference>
<dbReference type="InterPro" id="IPR000832">
    <property type="entry name" value="GPCR_2_secretin-like"/>
</dbReference>
<dbReference type="EMBL" id="OX395128">
    <property type="protein sequence ID" value="CAI5771571.1"/>
    <property type="molecule type" value="Genomic_DNA"/>
</dbReference>
<dbReference type="InterPro" id="IPR056274">
    <property type="entry name" value="Ig_ADGRF3"/>
</dbReference>
<dbReference type="CDD" id="cd15253">
    <property type="entry name" value="7tmB2_GPR113"/>
    <property type="match status" value="1"/>
</dbReference>
<dbReference type="InterPro" id="IPR001879">
    <property type="entry name" value="GPCR_2_extracellular_dom"/>
</dbReference>
<dbReference type="PROSITE" id="PS50227">
    <property type="entry name" value="G_PROTEIN_RECEP_F2_3"/>
    <property type="match status" value="1"/>
</dbReference>
<dbReference type="InterPro" id="IPR057244">
    <property type="entry name" value="GAIN_B"/>
</dbReference>
<evidence type="ECO:0000259" key="15">
    <source>
        <dbReference type="PROSITE" id="PS50227"/>
    </source>
</evidence>
<dbReference type="PANTHER" id="PTHR45813">
    <property type="entry name" value="IG-LIKE DOMAIN-CONTAINING PROTEIN"/>
    <property type="match status" value="1"/>
</dbReference>
<dbReference type="PRINTS" id="PR00249">
    <property type="entry name" value="GPCRSECRETIN"/>
</dbReference>
<feature type="transmembrane region" description="Helical" evidence="12">
    <location>
        <begin position="653"/>
        <end position="679"/>
    </location>
</feature>
<feature type="transmembrane region" description="Helical" evidence="12">
    <location>
        <begin position="771"/>
        <end position="791"/>
    </location>
</feature>
<dbReference type="SUPFAM" id="SSF111418">
    <property type="entry name" value="Hormone receptor domain"/>
    <property type="match status" value="1"/>
</dbReference>
<dbReference type="InterPro" id="IPR017983">
    <property type="entry name" value="GPCR_2_secretin-like_CS"/>
</dbReference>
<sequence length="939" mass="101633">MLSGRLNHSDIAMVPSLSVLLASCLPLILGVAWDGDEAPACLRSRSEGVDSCGPRVKRQAGLIRGAAYLKLSPGSSGPLDSVQVQQFLQTVSVPREVAGTSSSIASLDVTTKCDPRQWEMMAFGYSRTCRCLPGYQYSDRDCSRFQGCGGLFQAAASFVFTPPCDCLRWTSEDPGYCLPLLEAATGKYICRYLYENTMHELTKEVIVPLGEADLIQTRSQLSMNCSSPEGLTLQCCVRNRGGELRASWNPGAPDPVRLGGNGDPLCHFLALNSCPSGDTAYRCTFESDHLGTVQTTVSVGPIQAGDRFCPGENSTGRWDATKAGKVAELLCPEGTDGKMLRSCSPGGTWENVQDNCTNHQLLSGLHEAQLLQAGLGSPQTEVPWMIDWLKAETESGNIQGRNPRDLLAALNTMDIISEVALGAQMRLESSVVSNLLAAANTMLDVDPGPEWSAVEALSPSAASRLLQSIENLASLLLPPAGSPYNLTLPNLELQSAQMGPEFEDFNKGFDTDPPLRVHIEEEELLRCGQNVTVTSLVLKKLGRILPGSRGAKARLGSLVMSNSVTASNGSVSQVEVEMTFGHWNGTGEGQEEEDEEERVAQCVFWDHSLHGRVGGWSAEGCQTSGTETATKCTCHHLTSFSILMSAHPVPDSFALTFLGTFGVCASILALIATLAIYYLVWTSVVKNKVSYFRYTTLVNIALSLLMASFWFLGASRLASDPESKLCVAAAFFTHFCYLAMFFWMLVQALMLFHQLVFVFHQLSTRSALPAMVSLGYLCPFAIAVATVAAFLPRGGYLHQAVCWLSSRSKAIYAFSVPVLAVVSANALILFVVLLKLMRPSVSEGPQGEEWKALVSIFKALLILTPAFGLTWGLGVITMTTDASQFTHYMFTILNSLQGVFILIFGCLMDKKVRGALCKRLCKSPASQTKSETLDSKLSN</sequence>
<evidence type="ECO:0000256" key="12">
    <source>
        <dbReference type="SAM" id="Phobius"/>
    </source>
</evidence>
<dbReference type="GO" id="GO:0007166">
    <property type="term" value="P:cell surface receptor signaling pathway"/>
    <property type="evidence" value="ECO:0007669"/>
    <property type="project" value="InterPro"/>
</dbReference>
<dbReference type="Proteomes" id="UP001178461">
    <property type="component" value="Chromosome 3"/>
</dbReference>
<keyword evidence="7 12" id="KW-0472">Membrane</keyword>
<evidence type="ECO:0000259" key="16">
    <source>
        <dbReference type="PROSITE" id="PS50261"/>
    </source>
</evidence>
<feature type="domain" description="G-protein coupled receptors family 2 profile 1" evidence="15">
    <location>
        <begin position="318"/>
        <end position="350"/>
    </location>
</feature>
<keyword evidence="6" id="KW-0297">G-protein coupled receptor</keyword>
<dbReference type="PANTHER" id="PTHR45813:SF2">
    <property type="entry name" value="ADHESION G-PROTEIN COUPLED RECEPTOR F3"/>
    <property type="match status" value="1"/>
</dbReference>
<evidence type="ECO:0000256" key="1">
    <source>
        <dbReference type="ARBA" id="ARBA00004141"/>
    </source>
</evidence>
<dbReference type="InterPro" id="IPR036445">
    <property type="entry name" value="GPCR_2_extracell_dom_sf"/>
</dbReference>
<evidence type="ECO:0000256" key="5">
    <source>
        <dbReference type="ARBA" id="ARBA00022989"/>
    </source>
</evidence>
<keyword evidence="10" id="KW-0325">Glycoprotein</keyword>
<keyword evidence="8" id="KW-1015">Disulfide bond</keyword>
<organism evidence="17 18">
    <name type="scientific">Podarcis lilfordi</name>
    <name type="common">Lilford's wall lizard</name>
    <dbReference type="NCBI Taxonomy" id="74358"/>
    <lineage>
        <taxon>Eukaryota</taxon>
        <taxon>Metazoa</taxon>
        <taxon>Chordata</taxon>
        <taxon>Craniata</taxon>
        <taxon>Vertebrata</taxon>
        <taxon>Euteleostomi</taxon>
        <taxon>Lepidosauria</taxon>
        <taxon>Squamata</taxon>
        <taxon>Bifurcata</taxon>
        <taxon>Unidentata</taxon>
        <taxon>Episquamata</taxon>
        <taxon>Laterata</taxon>
        <taxon>Lacertibaenia</taxon>
        <taxon>Lacertidae</taxon>
        <taxon>Podarcis</taxon>
    </lineage>
</organism>
<feature type="transmembrane region" description="Helical" evidence="12">
    <location>
        <begin position="888"/>
        <end position="908"/>
    </location>
</feature>
<evidence type="ECO:0000256" key="2">
    <source>
        <dbReference type="ARBA" id="ARBA00007343"/>
    </source>
</evidence>
<dbReference type="Pfam" id="PF24528">
    <property type="entry name" value="Ig_ADGRF3"/>
    <property type="match status" value="1"/>
</dbReference>
<accession>A0AA35K5N6</accession>
<dbReference type="Gene3D" id="2.60.220.50">
    <property type="match status" value="1"/>
</dbReference>
<dbReference type="Gene3D" id="4.10.1240.10">
    <property type="entry name" value="GPCR, family 2, extracellular hormone receptor domain"/>
    <property type="match status" value="1"/>
</dbReference>
<name>A0AA35K5N6_9SAUR</name>
<evidence type="ECO:0000313" key="17">
    <source>
        <dbReference type="EMBL" id="CAI5771571.1"/>
    </source>
</evidence>
<evidence type="ECO:0000256" key="3">
    <source>
        <dbReference type="ARBA" id="ARBA00022692"/>
    </source>
</evidence>
<keyword evidence="11" id="KW-0807">Transducer</keyword>
<evidence type="ECO:0000313" key="18">
    <source>
        <dbReference type="Proteomes" id="UP001178461"/>
    </source>
</evidence>
<evidence type="ECO:0000256" key="8">
    <source>
        <dbReference type="ARBA" id="ARBA00023157"/>
    </source>
</evidence>
<evidence type="ECO:0000256" key="13">
    <source>
        <dbReference type="SAM" id="SignalP"/>
    </source>
</evidence>
<dbReference type="InterPro" id="IPR000203">
    <property type="entry name" value="GPS"/>
</dbReference>
<evidence type="ECO:0000256" key="7">
    <source>
        <dbReference type="ARBA" id="ARBA00023136"/>
    </source>
</evidence>
<dbReference type="Gene3D" id="1.20.1070.10">
    <property type="entry name" value="Rhodopsin 7-helix transmembrane proteins"/>
    <property type="match status" value="1"/>
</dbReference>
<feature type="transmembrane region" description="Helical" evidence="12">
    <location>
        <begin position="691"/>
        <end position="712"/>
    </location>
</feature>
<dbReference type="GO" id="GO:0004930">
    <property type="term" value="F:G protein-coupled receptor activity"/>
    <property type="evidence" value="ECO:0007669"/>
    <property type="project" value="UniProtKB-KW"/>
</dbReference>
<dbReference type="SMART" id="SM00303">
    <property type="entry name" value="GPS"/>
    <property type="match status" value="1"/>
</dbReference>
<evidence type="ECO:0000256" key="10">
    <source>
        <dbReference type="ARBA" id="ARBA00023180"/>
    </source>
</evidence>
<dbReference type="PROSITE" id="PS50221">
    <property type="entry name" value="GAIN_B"/>
    <property type="match status" value="1"/>
</dbReference>
<evidence type="ECO:0000256" key="11">
    <source>
        <dbReference type="ARBA" id="ARBA00023224"/>
    </source>
</evidence>
<dbReference type="InterPro" id="IPR051587">
    <property type="entry name" value="Adhesion_GPCR"/>
</dbReference>
<dbReference type="SUPFAM" id="SSF81321">
    <property type="entry name" value="Family A G protein-coupled receptor-like"/>
    <property type="match status" value="1"/>
</dbReference>
<feature type="chain" id="PRO_5041385452" evidence="13">
    <location>
        <begin position="31"/>
        <end position="939"/>
    </location>
</feature>
<dbReference type="SMART" id="SM00008">
    <property type="entry name" value="HormR"/>
    <property type="match status" value="1"/>
</dbReference>
<feature type="transmembrane region" description="Helical" evidence="12">
    <location>
        <begin position="732"/>
        <end position="759"/>
    </location>
</feature>